<evidence type="ECO:0000256" key="2">
    <source>
        <dbReference type="ARBA" id="ARBA00022692"/>
    </source>
</evidence>
<keyword evidence="8" id="KW-1185">Reference proteome</keyword>
<feature type="domain" description="TM2" evidence="6">
    <location>
        <begin position="82"/>
        <end position="130"/>
    </location>
</feature>
<accession>A0ABV9JAV7</accession>
<comment type="subcellular location">
    <subcellularLocation>
        <location evidence="1">Membrane</location>
        <topology evidence="1">Multi-pass membrane protein</topology>
    </subcellularLocation>
</comment>
<evidence type="ECO:0000313" key="8">
    <source>
        <dbReference type="Proteomes" id="UP001595987"/>
    </source>
</evidence>
<sequence>MNEIINVTDEEILVGKEDGSTFKVSRSAANYENPKIGDKVKVFETEGQQVISKAQSSTEFTDNLNKVANTVNVINAKETKMNKHLFVWLGAFLFGSLGVDRFMRGQIGLGIVKILFGWLTLGIWALVDWIIALVKVYGSAYHDTEEVTFINGKYSK</sequence>
<organism evidence="7 8">
    <name type="scientific">Lactococcus nasutitermitis</name>
    <dbReference type="NCBI Taxonomy" id="1652957"/>
    <lineage>
        <taxon>Bacteria</taxon>
        <taxon>Bacillati</taxon>
        <taxon>Bacillota</taxon>
        <taxon>Bacilli</taxon>
        <taxon>Lactobacillales</taxon>
        <taxon>Streptococcaceae</taxon>
        <taxon>Lactococcus</taxon>
    </lineage>
</organism>
<evidence type="ECO:0000256" key="5">
    <source>
        <dbReference type="SAM" id="Phobius"/>
    </source>
</evidence>
<evidence type="ECO:0000256" key="1">
    <source>
        <dbReference type="ARBA" id="ARBA00004141"/>
    </source>
</evidence>
<dbReference type="Pfam" id="PF05154">
    <property type="entry name" value="TM2"/>
    <property type="match status" value="1"/>
</dbReference>
<feature type="transmembrane region" description="Helical" evidence="5">
    <location>
        <begin position="85"/>
        <end position="103"/>
    </location>
</feature>
<comment type="caution">
    <text evidence="7">The sequence shown here is derived from an EMBL/GenBank/DDBJ whole genome shotgun (WGS) entry which is preliminary data.</text>
</comment>
<evidence type="ECO:0000256" key="4">
    <source>
        <dbReference type="ARBA" id="ARBA00023136"/>
    </source>
</evidence>
<feature type="transmembrane region" description="Helical" evidence="5">
    <location>
        <begin position="115"/>
        <end position="134"/>
    </location>
</feature>
<name>A0ABV9JAV7_9LACT</name>
<evidence type="ECO:0000256" key="3">
    <source>
        <dbReference type="ARBA" id="ARBA00022989"/>
    </source>
</evidence>
<keyword evidence="3 5" id="KW-1133">Transmembrane helix</keyword>
<evidence type="ECO:0000259" key="6">
    <source>
        <dbReference type="Pfam" id="PF05154"/>
    </source>
</evidence>
<reference evidence="8" key="1">
    <citation type="journal article" date="2019" name="Int. J. Syst. Evol. Microbiol.">
        <title>The Global Catalogue of Microorganisms (GCM) 10K type strain sequencing project: providing services to taxonomists for standard genome sequencing and annotation.</title>
        <authorList>
            <consortium name="The Broad Institute Genomics Platform"/>
            <consortium name="The Broad Institute Genome Sequencing Center for Infectious Disease"/>
            <person name="Wu L."/>
            <person name="Ma J."/>
        </authorList>
    </citation>
    <scope>NUCLEOTIDE SEQUENCE [LARGE SCALE GENOMIC DNA]</scope>
    <source>
        <strain evidence="8">CCUG 63287</strain>
    </source>
</reference>
<dbReference type="RefSeq" id="WP_244842603.1">
    <property type="nucleotide sequence ID" value="NZ_BOVQ01000003.1"/>
</dbReference>
<keyword evidence="2 5" id="KW-0812">Transmembrane</keyword>
<evidence type="ECO:0000313" key="7">
    <source>
        <dbReference type="EMBL" id="MFC4651546.1"/>
    </source>
</evidence>
<dbReference type="EMBL" id="JBHSGD010000001">
    <property type="protein sequence ID" value="MFC4651546.1"/>
    <property type="molecule type" value="Genomic_DNA"/>
</dbReference>
<dbReference type="InterPro" id="IPR007829">
    <property type="entry name" value="TM2"/>
</dbReference>
<proteinExistence type="predicted"/>
<gene>
    <name evidence="7" type="ORF">ACFO26_01310</name>
</gene>
<keyword evidence="4 5" id="KW-0472">Membrane</keyword>
<protein>
    <submittedName>
        <fullName evidence="7">TM2 domain-containing protein</fullName>
    </submittedName>
</protein>
<dbReference type="Proteomes" id="UP001595987">
    <property type="component" value="Unassembled WGS sequence"/>
</dbReference>